<dbReference type="Proteomes" id="UP001057279">
    <property type="component" value="Linkage Group LG25"/>
</dbReference>
<accession>A0ACB9U331</accession>
<organism evidence="1 2">
    <name type="scientific">Ovis ammon polii x Ovis aries</name>
    <dbReference type="NCBI Taxonomy" id="2918886"/>
    <lineage>
        <taxon>Eukaryota</taxon>
        <taxon>Metazoa</taxon>
        <taxon>Chordata</taxon>
        <taxon>Craniata</taxon>
        <taxon>Vertebrata</taxon>
        <taxon>Euteleostomi</taxon>
        <taxon>Mammalia</taxon>
        <taxon>Eutheria</taxon>
        <taxon>Laurasiatheria</taxon>
        <taxon>Artiodactyla</taxon>
        <taxon>Ruminantia</taxon>
        <taxon>Pecora</taxon>
        <taxon>Bovidae</taxon>
        <taxon>Caprinae</taxon>
        <taxon>Ovis</taxon>
    </lineage>
</organism>
<dbReference type="EMBL" id="CM043050">
    <property type="protein sequence ID" value="KAI4556882.1"/>
    <property type="molecule type" value="Genomic_DNA"/>
</dbReference>
<keyword evidence="2" id="KW-1185">Reference proteome</keyword>
<proteinExistence type="predicted"/>
<reference evidence="1" key="1">
    <citation type="submission" date="2022-03" db="EMBL/GenBank/DDBJ databases">
        <title>Genomic analyses of argali, domestic sheep and their hybrids provide insights into chromosomal evolution, heterosis and genetic basis of agronomic traits.</title>
        <authorList>
            <person name="Li M."/>
        </authorList>
    </citation>
    <scope>NUCLEOTIDE SEQUENCE</scope>
    <source>
        <strain evidence="1">F1 hybrid</strain>
    </source>
</reference>
<gene>
    <name evidence="1" type="ORF">MJG53_018836</name>
</gene>
<name>A0ACB9U331_9CETA</name>
<sequence length="364" mass="40952">MTQEWGPGRVGTIVTIRKHREQENLQSPVQEKQGEQVQNISCNSEDETLSSQDVTADLCCPQVAQEMTRRKQSILFLIVENYPLKPFQNDKGTLNCAFSFNSAIYWGPASMSAVSLQITRKEKAIKRQFQTPRTTWQCPAGMQSIVLCLCDLHTKHHSTDYSTVQNANAMRSDVVEIAAHRKSGVGEEENVRTGLIQQEIAVQNPLVWERLELSVLHRECAEDDNIRQQKVKDSHRNTPTSARPGQVETASIALSDSPTWRRCWMTARNRSSSRLCLTRAKTTWCPRASLSSLVHGPERVGGEAASAANLLASFNDQSTVDHLVIYLRLLPSGDLQQNSKFLEHCIEHGWTIRELCQQEVEPAC</sequence>
<comment type="caution">
    <text evidence="1">The sequence shown here is derived from an EMBL/GenBank/DDBJ whole genome shotgun (WGS) entry which is preliminary data.</text>
</comment>
<evidence type="ECO:0000313" key="2">
    <source>
        <dbReference type="Proteomes" id="UP001057279"/>
    </source>
</evidence>
<evidence type="ECO:0000313" key="1">
    <source>
        <dbReference type="EMBL" id="KAI4556882.1"/>
    </source>
</evidence>
<protein>
    <submittedName>
        <fullName evidence="1">Uncharacterized protein</fullName>
    </submittedName>
</protein>